<organism evidence="8 9">
    <name type="scientific">Zancudomyces culisetae</name>
    <name type="common">Gut fungus</name>
    <name type="synonym">Smittium culisetae</name>
    <dbReference type="NCBI Taxonomy" id="1213189"/>
    <lineage>
        <taxon>Eukaryota</taxon>
        <taxon>Fungi</taxon>
        <taxon>Fungi incertae sedis</taxon>
        <taxon>Zoopagomycota</taxon>
        <taxon>Kickxellomycotina</taxon>
        <taxon>Harpellomycetes</taxon>
        <taxon>Harpellales</taxon>
        <taxon>Legeriomycetaceae</taxon>
        <taxon>Zancudomyces</taxon>
    </lineage>
</organism>
<dbReference type="PROSITE" id="PS50005">
    <property type="entry name" value="TPR"/>
    <property type="match status" value="1"/>
</dbReference>
<dbReference type="OrthoDB" id="407558at2759"/>
<dbReference type="InterPro" id="IPR019734">
    <property type="entry name" value="TPR_rpt"/>
</dbReference>
<dbReference type="InterPro" id="IPR002130">
    <property type="entry name" value="Cyclophilin-type_PPIase_dom"/>
</dbReference>
<feature type="domain" description="PPIase cyclophilin-type" evidence="7">
    <location>
        <begin position="15"/>
        <end position="179"/>
    </location>
</feature>
<dbReference type="Pfam" id="PF00160">
    <property type="entry name" value="Pro_isomerase"/>
    <property type="match status" value="1"/>
</dbReference>
<evidence type="ECO:0000256" key="1">
    <source>
        <dbReference type="ARBA" id="ARBA00000971"/>
    </source>
</evidence>
<dbReference type="PANTHER" id="PTHR11071:SF561">
    <property type="entry name" value="PEPTIDYL-PROLYL CIS-TRANS ISOMERASE D-RELATED"/>
    <property type="match status" value="1"/>
</dbReference>
<dbReference type="AlphaFoldDB" id="A0A1R1PHY1"/>
<keyword evidence="9" id="KW-1185">Reference proteome</keyword>
<keyword evidence="4" id="KW-0697">Rotamase</keyword>
<dbReference type="SUPFAM" id="SSF48452">
    <property type="entry name" value="TPR-like"/>
    <property type="match status" value="1"/>
</dbReference>
<evidence type="ECO:0000256" key="3">
    <source>
        <dbReference type="ARBA" id="ARBA00013194"/>
    </source>
</evidence>
<dbReference type="FunFam" id="2.40.100.10:FF:000022">
    <property type="entry name" value="Peptidyl-prolyl cis-trans isomerase CYP95"/>
    <property type="match status" value="1"/>
</dbReference>
<feature type="repeat" description="TPR" evidence="6">
    <location>
        <begin position="225"/>
        <end position="258"/>
    </location>
</feature>
<evidence type="ECO:0000259" key="7">
    <source>
        <dbReference type="PROSITE" id="PS50072"/>
    </source>
</evidence>
<dbReference type="SMART" id="SM00028">
    <property type="entry name" value="TPR"/>
    <property type="match status" value="3"/>
</dbReference>
<dbReference type="EC" id="5.2.1.8" evidence="3"/>
<reference evidence="9" key="1">
    <citation type="submission" date="2017-01" db="EMBL/GenBank/DDBJ databases">
        <authorList>
            <person name="Wang Y."/>
            <person name="White M."/>
            <person name="Kvist S."/>
            <person name="Moncalvo J.-M."/>
        </authorList>
    </citation>
    <scope>NUCLEOTIDE SEQUENCE [LARGE SCALE GENOMIC DNA]</scope>
    <source>
        <strain evidence="9">COL-18-3</strain>
    </source>
</reference>
<comment type="caution">
    <text evidence="8">The sequence shown here is derived from an EMBL/GenBank/DDBJ whole genome shotgun (WGS) entry which is preliminary data.</text>
</comment>
<dbReference type="GO" id="GO:0005829">
    <property type="term" value="C:cytosol"/>
    <property type="evidence" value="ECO:0007669"/>
    <property type="project" value="TreeGrafter"/>
</dbReference>
<accession>A0A1R1PHY1</accession>
<protein>
    <recommendedName>
        <fullName evidence="3">peptidylprolyl isomerase</fullName>
        <ecNumber evidence="3">5.2.1.8</ecNumber>
    </recommendedName>
</protein>
<evidence type="ECO:0000256" key="4">
    <source>
        <dbReference type="ARBA" id="ARBA00023110"/>
    </source>
</evidence>
<evidence type="ECO:0000313" key="8">
    <source>
        <dbReference type="EMBL" id="OMH80590.1"/>
    </source>
</evidence>
<comment type="catalytic activity">
    <reaction evidence="1">
        <text>[protein]-peptidylproline (omega=180) = [protein]-peptidylproline (omega=0)</text>
        <dbReference type="Rhea" id="RHEA:16237"/>
        <dbReference type="Rhea" id="RHEA-COMP:10747"/>
        <dbReference type="Rhea" id="RHEA-COMP:10748"/>
        <dbReference type="ChEBI" id="CHEBI:83833"/>
        <dbReference type="ChEBI" id="CHEBI:83834"/>
        <dbReference type="EC" id="5.2.1.8"/>
    </reaction>
</comment>
<dbReference type="GO" id="GO:0016018">
    <property type="term" value="F:cyclosporin A binding"/>
    <property type="evidence" value="ECO:0007669"/>
    <property type="project" value="TreeGrafter"/>
</dbReference>
<dbReference type="InterPro" id="IPR029000">
    <property type="entry name" value="Cyclophilin-like_dom_sf"/>
</dbReference>
<dbReference type="InterPro" id="IPR011990">
    <property type="entry name" value="TPR-like_helical_dom_sf"/>
</dbReference>
<gene>
    <name evidence="8" type="ORF">AX774_g5972</name>
</gene>
<sequence length="384" mass="43416">MEQVEMLNPKNPRVFLDITVGGEFVGRILIELYSDKVPKTCDNFKTLCVGNEVSKVSGRQLSFKDSSFHRVIKKFMIQGGDFTAGNGTGGESIYGEKFEDEAFVYNHDKPFLLSMANAGPNTNGSQFFITTVPTPHLDGKHVVFGQVLKGFDVVREIENTKTDSNDRPLKECLISNCGVLESGADDQVDKLNYLEGDIYPAYPEDYKLDRDEDDAIPAEKVLEISSRLKDSGTSYLKKGEYKSALKLFTKAIRYMDEYPVFDTTVDPEGKLKPKFMTLKVPIYSNTALALLKLSDYDNCINRITCLLELEDETPLSNEIKTKAYYRRGVCYRHKKMESESMSDLSAAQKLSPEDKAISNELVLLKHEIKLRSIQERKMYANLFS</sequence>
<evidence type="ECO:0000256" key="2">
    <source>
        <dbReference type="ARBA" id="ARBA00002388"/>
    </source>
</evidence>
<dbReference type="GO" id="GO:0006457">
    <property type="term" value="P:protein folding"/>
    <property type="evidence" value="ECO:0007669"/>
    <property type="project" value="InterPro"/>
</dbReference>
<dbReference type="PROSITE" id="PS50072">
    <property type="entry name" value="CSA_PPIASE_2"/>
    <property type="match status" value="1"/>
</dbReference>
<dbReference type="Gene3D" id="1.25.40.10">
    <property type="entry name" value="Tetratricopeptide repeat domain"/>
    <property type="match status" value="1"/>
</dbReference>
<dbReference type="PROSITE" id="PS00170">
    <property type="entry name" value="CSA_PPIASE_1"/>
    <property type="match status" value="1"/>
</dbReference>
<comment type="function">
    <text evidence="2">PPIases accelerate the folding of proteins. It catalyzes the cis-trans isomerization of proline imidic peptide bonds in oligopeptides.</text>
</comment>
<keyword evidence="5 8" id="KW-0413">Isomerase</keyword>
<dbReference type="CDD" id="cd01926">
    <property type="entry name" value="cyclophilin_ABH_like"/>
    <property type="match status" value="1"/>
</dbReference>
<evidence type="ECO:0000256" key="5">
    <source>
        <dbReference type="ARBA" id="ARBA00023235"/>
    </source>
</evidence>
<dbReference type="Pfam" id="PF13181">
    <property type="entry name" value="TPR_8"/>
    <property type="match status" value="1"/>
</dbReference>
<dbReference type="PRINTS" id="PR00153">
    <property type="entry name" value="CSAPPISMRASE"/>
</dbReference>
<evidence type="ECO:0000256" key="6">
    <source>
        <dbReference type="PROSITE-ProRule" id="PRU00339"/>
    </source>
</evidence>
<keyword evidence="6" id="KW-0802">TPR repeat</keyword>
<dbReference type="Proteomes" id="UP000188320">
    <property type="component" value="Unassembled WGS sequence"/>
</dbReference>
<dbReference type="SUPFAM" id="SSF50891">
    <property type="entry name" value="Cyclophilin-like"/>
    <property type="match status" value="1"/>
</dbReference>
<name>A0A1R1PHY1_ZANCU</name>
<dbReference type="Gene3D" id="2.40.100.10">
    <property type="entry name" value="Cyclophilin-like"/>
    <property type="match status" value="1"/>
</dbReference>
<dbReference type="PANTHER" id="PTHR11071">
    <property type="entry name" value="PEPTIDYL-PROLYL CIS-TRANS ISOMERASE"/>
    <property type="match status" value="1"/>
</dbReference>
<proteinExistence type="predicted"/>
<dbReference type="EMBL" id="LSSK01001139">
    <property type="protein sequence ID" value="OMH80590.1"/>
    <property type="molecule type" value="Genomic_DNA"/>
</dbReference>
<dbReference type="GO" id="GO:0003755">
    <property type="term" value="F:peptidyl-prolyl cis-trans isomerase activity"/>
    <property type="evidence" value="ECO:0007669"/>
    <property type="project" value="UniProtKB-KW"/>
</dbReference>
<dbReference type="InterPro" id="IPR020892">
    <property type="entry name" value="Cyclophilin-type_PPIase_CS"/>
</dbReference>
<evidence type="ECO:0000313" key="9">
    <source>
        <dbReference type="Proteomes" id="UP000188320"/>
    </source>
</evidence>